<protein>
    <submittedName>
        <fullName evidence="1">Uncharacterized protein</fullName>
    </submittedName>
</protein>
<dbReference type="EMBL" id="DVMM01000020">
    <property type="protein sequence ID" value="HIU28853.1"/>
    <property type="molecule type" value="Genomic_DNA"/>
</dbReference>
<evidence type="ECO:0000313" key="1">
    <source>
        <dbReference type="EMBL" id="HIU28853.1"/>
    </source>
</evidence>
<accession>A0A9D1LA47</accession>
<dbReference type="AlphaFoldDB" id="A0A9D1LA47"/>
<proteinExistence type="predicted"/>
<dbReference type="Proteomes" id="UP000824089">
    <property type="component" value="Unassembled WGS sequence"/>
</dbReference>
<organism evidence="1 2">
    <name type="scientific">Candidatus Egerieisoma faecipullorum</name>
    <dbReference type="NCBI Taxonomy" id="2840963"/>
    <lineage>
        <taxon>Bacteria</taxon>
        <taxon>Bacillati</taxon>
        <taxon>Bacillota</taxon>
        <taxon>Clostridia</taxon>
        <taxon>Eubacteriales</taxon>
        <taxon>Clostridiaceae</taxon>
        <taxon>Clostridiaceae incertae sedis</taxon>
        <taxon>Candidatus Egerieisoma</taxon>
    </lineage>
</organism>
<evidence type="ECO:0000313" key="2">
    <source>
        <dbReference type="Proteomes" id="UP000824089"/>
    </source>
</evidence>
<reference evidence="1" key="1">
    <citation type="submission" date="2020-10" db="EMBL/GenBank/DDBJ databases">
        <authorList>
            <person name="Gilroy R."/>
        </authorList>
    </citation>
    <scope>NUCLEOTIDE SEQUENCE</scope>
    <source>
        <strain evidence="1">CHK195-4489</strain>
    </source>
</reference>
<name>A0A9D1LA47_9CLOT</name>
<sequence length="59" mass="6870">MEKDRLAARISCPQIYWNDNDLIRQHAADAFGTGIWCLTNPDYYEKGIGMVFEVKEYVL</sequence>
<reference evidence="1" key="2">
    <citation type="journal article" date="2021" name="PeerJ">
        <title>Extensive microbial diversity within the chicken gut microbiome revealed by metagenomics and culture.</title>
        <authorList>
            <person name="Gilroy R."/>
            <person name="Ravi A."/>
            <person name="Getino M."/>
            <person name="Pursley I."/>
            <person name="Horton D.L."/>
            <person name="Alikhan N.F."/>
            <person name="Baker D."/>
            <person name="Gharbi K."/>
            <person name="Hall N."/>
            <person name="Watson M."/>
            <person name="Adriaenssens E.M."/>
            <person name="Foster-Nyarko E."/>
            <person name="Jarju S."/>
            <person name="Secka A."/>
            <person name="Antonio M."/>
            <person name="Oren A."/>
            <person name="Chaudhuri R.R."/>
            <person name="La Ragione R."/>
            <person name="Hildebrand F."/>
            <person name="Pallen M.J."/>
        </authorList>
    </citation>
    <scope>NUCLEOTIDE SEQUENCE</scope>
    <source>
        <strain evidence="1">CHK195-4489</strain>
    </source>
</reference>
<gene>
    <name evidence="1" type="ORF">IAD50_01000</name>
</gene>
<comment type="caution">
    <text evidence="1">The sequence shown here is derived from an EMBL/GenBank/DDBJ whole genome shotgun (WGS) entry which is preliminary data.</text>
</comment>